<evidence type="ECO:0000313" key="7">
    <source>
        <dbReference type="EMBL" id="SHI12083.1"/>
    </source>
</evidence>
<dbReference type="GO" id="GO:0016874">
    <property type="term" value="F:ligase activity"/>
    <property type="evidence" value="ECO:0007669"/>
    <property type="project" value="UniProtKB-KW"/>
</dbReference>
<feature type="transmembrane region" description="Helical" evidence="5">
    <location>
        <begin position="231"/>
        <end position="247"/>
    </location>
</feature>
<feature type="transmembrane region" description="Helical" evidence="5">
    <location>
        <begin position="412"/>
        <end position="430"/>
    </location>
</feature>
<feature type="transmembrane region" description="Helical" evidence="5">
    <location>
        <begin position="121"/>
        <end position="147"/>
    </location>
</feature>
<sequence>MNLNEYKGQKLLNIISTFVFLELILGGTGKLFYLPIRNLIFPFAILFLACFIIVNKIVIPKKYIIYIGLILIYPLYGTIVGLFNNNALLAILDDINVYFGILYLALYYLCVRDDMDKLKNLIDLFIGCSIFIALIAIVLFVTSYFQIKNGVHFEGVMNSIEYYINYGIISGSLYGNMFVRVYLPNGIFMQIALSLLLYRLLTFKTPKYVCYENIGISILALGIFATGTRGYWIGGIIVAISTILFVTKINIKSVLLSLILVVVVLGTSYIIFPEEQKVELQGRVDSISDFTHTEPSNSVRSTQLKHLVAKIKEKPVQGHGFGADLVEYDQETDRGGRNFELYYVELVYKTGAIGIVYLFGVFSLALFRAFKAFRKLSFDDEKSTLLKGWVIGFISMAVSTVSNPYFAGLYGFFIIVLSILIIETIYTNTFELRG</sequence>
<dbReference type="RefSeq" id="WP_072832802.1">
    <property type="nucleotide sequence ID" value="NZ_FQXP01000016.1"/>
</dbReference>
<name>A0A1M5YKN2_9CLOT</name>
<keyword evidence="2 5" id="KW-0812">Transmembrane</keyword>
<proteinExistence type="predicted"/>
<feature type="transmembrane region" description="Helical" evidence="5">
    <location>
        <begin position="208"/>
        <end position="225"/>
    </location>
</feature>
<evidence type="ECO:0000313" key="8">
    <source>
        <dbReference type="Proteomes" id="UP000184526"/>
    </source>
</evidence>
<dbReference type="PANTHER" id="PTHR37422">
    <property type="entry name" value="TEICHURONIC ACID BIOSYNTHESIS PROTEIN TUAE"/>
    <property type="match status" value="1"/>
</dbReference>
<accession>A0A1M5YKN2</accession>
<dbReference type="STRING" id="1121306.SAMN02745196_02998"/>
<dbReference type="EMBL" id="FQXP01000016">
    <property type="protein sequence ID" value="SHI12083.1"/>
    <property type="molecule type" value="Genomic_DNA"/>
</dbReference>
<dbReference type="InterPro" id="IPR051533">
    <property type="entry name" value="WaaL-like"/>
</dbReference>
<keyword evidence="3 5" id="KW-1133">Transmembrane helix</keyword>
<feature type="transmembrane region" description="Helical" evidence="5">
    <location>
        <begin position="254"/>
        <end position="272"/>
    </location>
</feature>
<keyword evidence="8" id="KW-1185">Reference proteome</keyword>
<dbReference type="InterPro" id="IPR007016">
    <property type="entry name" value="O-antigen_ligase-rel_domated"/>
</dbReference>
<dbReference type="Proteomes" id="UP000184526">
    <property type="component" value="Unassembled WGS sequence"/>
</dbReference>
<feature type="transmembrane region" description="Helical" evidence="5">
    <location>
        <begin position="63"/>
        <end position="83"/>
    </location>
</feature>
<evidence type="ECO:0000256" key="5">
    <source>
        <dbReference type="SAM" id="Phobius"/>
    </source>
</evidence>
<dbReference type="Pfam" id="PF04932">
    <property type="entry name" value="Wzy_C"/>
    <property type="match status" value="1"/>
</dbReference>
<evidence type="ECO:0000259" key="6">
    <source>
        <dbReference type="Pfam" id="PF04932"/>
    </source>
</evidence>
<feature type="domain" description="O-antigen ligase-related" evidence="6">
    <location>
        <begin position="216"/>
        <end position="358"/>
    </location>
</feature>
<feature type="transmembrane region" description="Helical" evidence="5">
    <location>
        <begin position="39"/>
        <end position="58"/>
    </location>
</feature>
<evidence type="ECO:0000256" key="4">
    <source>
        <dbReference type="ARBA" id="ARBA00023136"/>
    </source>
</evidence>
<evidence type="ECO:0000256" key="3">
    <source>
        <dbReference type="ARBA" id="ARBA00022989"/>
    </source>
</evidence>
<keyword evidence="7" id="KW-0436">Ligase</keyword>
<feature type="transmembrane region" description="Helical" evidence="5">
    <location>
        <begin position="346"/>
        <end position="367"/>
    </location>
</feature>
<dbReference type="AlphaFoldDB" id="A0A1M5YKN2"/>
<evidence type="ECO:0000256" key="2">
    <source>
        <dbReference type="ARBA" id="ARBA00022692"/>
    </source>
</evidence>
<feature type="transmembrane region" description="Helical" evidence="5">
    <location>
        <begin position="89"/>
        <end position="109"/>
    </location>
</feature>
<dbReference type="GO" id="GO:0016020">
    <property type="term" value="C:membrane"/>
    <property type="evidence" value="ECO:0007669"/>
    <property type="project" value="UniProtKB-SubCell"/>
</dbReference>
<keyword evidence="4 5" id="KW-0472">Membrane</keyword>
<dbReference type="PANTHER" id="PTHR37422:SF13">
    <property type="entry name" value="LIPOPOLYSACCHARIDE BIOSYNTHESIS PROTEIN PA4999-RELATED"/>
    <property type="match status" value="1"/>
</dbReference>
<protein>
    <submittedName>
        <fullName evidence="7">O-antigen ligase like membrane protein</fullName>
    </submittedName>
</protein>
<evidence type="ECO:0000256" key="1">
    <source>
        <dbReference type="ARBA" id="ARBA00004141"/>
    </source>
</evidence>
<feature type="transmembrane region" description="Helical" evidence="5">
    <location>
        <begin position="12"/>
        <end position="33"/>
    </location>
</feature>
<reference evidence="7 8" key="1">
    <citation type="submission" date="2016-11" db="EMBL/GenBank/DDBJ databases">
        <authorList>
            <person name="Jaros S."/>
            <person name="Januszkiewicz K."/>
            <person name="Wedrychowicz H."/>
        </authorList>
    </citation>
    <scope>NUCLEOTIDE SEQUENCE [LARGE SCALE GENOMIC DNA]</scope>
    <source>
        <strain evidence="7 8">DSM 3089</strain>
    </source>
</reference>
<dbReference type="OrthoDB" id="1808577at2"/>
<organism evidence="7 8">
    <name type="scientific">Clostridium collagenovorans DSM 3089</name>
    <dbReference type="NCBI Taxonomy" id="1121306"/>
    <lineage>
        <taxon>Bacteria</taxon>
        <taxon>Bacillati</taxon>
        <taxon>Bacillota</taxon>
        <taxon>Clostridia</taxon>
        <taxon>Eubacteriales</taxon>
        <taxon>Clostridiaceae</taxon>
        <taxon>Clostridium</taxon>
    </lineage>
</organism>
<feature type="transmembrane region" description="Helical" evidence="5">
    <location>
        <begin position="181"/>
        <end position="201"/>
    </location>
</feature>
<gene>
    <name evidence="7" type="ORF">SAMN02745196_02998</name>
</gene>
<comment type="subcellular location">
    <subcellularLocation>
        <location evidence="1">Membrane</location>
        <topology evidence="1">Multi-pass membrane protein</topology>
    </subcellularLocation>
</comment>